<dbReference type="EMBL" id="CP092622">
    <property type="protein sequence ID" value="UMM24901.1"/>
    <property type="molecule type" value="Genomic_DNA"/>
</dbReference>
<keyword evidence="2" id="KW-1185">Reference proteome</keyword>
<name>A0AAE9EQ92_CAEBR</name>
<organism evidence="1 2">
    <name type="scientific">Caenorhabditis briggsae</name>
    <dbReference type="NCBI Taxonomy" id="6238"/>
    <lineage>
        <taxon>Eukaryota</taxon>
        <taxon>Metazoa</taxon>
        <taxon>Ecdysozoa</taxon>
        <taxon>Nematoda</taxon>
        <taxon>Chromadorea</taxon>
        <taxon>Rhabditida</taxon>
        <taxon>Rhabditina</taxon>
        <taxon>Rhabditomorpha</taxon>
        <taxon>Rhabditoidea</taxon>
        <taxon>Rhabditidae</taxon>
        <taxon>Peloderinae</taxon>
        <taxon>Caenorhabditis</taxon>
    </lineage>
</organism>
<sequence>MGFLQKNEMKGEEMGILWNLQDSGNSEDVKDNIKDWHFAWIGTPLTNVPTSTHIGCDESCGKLIRGRQWITRTSAVAKPSHSRQDL</sequence>
<reference evidence="1 2" key="1">
    <citation type="submission" date="2022-04" db="EMBL/GenBank/DDBJ databases">
        <title>Chromosome-level reference genomes for two strains of Caenorhabditis briggsae: an improved platform for comparative genomics.</title>
        <authorList>
            <person name="Stevens L."/>
            <person name="Andersen E."/>
        </authorList>
    </citation>
    <scope>NUCLEOTIDE SEQUENCE [LARGE SCALE GENOMIC DNA]</scope>
    <source>
        <strain evidence="1">VX34</strain>
        <tissue evidence="1">Whole-organism</tissue>
    </source>
</reference>
<dbReference type="AlphaFoldDB" id="A0AAE9EQ92"/>
<gene>
    <name evidence="1" type="ORF">L5515_004915</name>
</gene>
<proteinExistence type="predicted"/>
<accession>A0AAE9EQ92</accession>
<evidence type="ECO:0000313" key="2">
    <source>
        <dbReference type="Proteomes" id="UP000829354"/>
    </source>
</evidence>
<protein>
    <submittedName>
        <fullName evidence="1">Uncharacterized protein</fullName>
    </submittedName>
</protein>
<evidence type="ECO:0000313" key="1">
    <source>
        <dbReference type="EMBL" id="UMM24901.1"/>
    </source>
</evidence>
<dbReference type="Proteomes" id="UP000829354">
    <property type="component" value="Chromosome III"/>
</dbReference>